<name>A0A5M5ZP75_9BACT</name>
<proteinExistence type="predicted"/>
<evidence type="ECO:0008006" key="3">
    <source>
        <dbReference type="Google" id="ProtNLM"/>
    </source>
</evidence>
<dbReference type="AlphaFoldDB" id="A0A5M5ZP75"/>
<protein>
    <recommendedName>
        <fullName evidence="3">Fibrobacter succinogenes major paralogous domain-containing protein</fullName>
    </recommendedName>
</protein>
<dbReference type="EMBL" id="VVZB01000019">
    <property type="protein sequence ID" value="KAA5379579.1"/>
    <property type="molecule type" value="Genomic_DNA"/>
</dbReference>
<dbReference type="RefSeq" id="WP_149941223.1">
    <property type="nucleotide sequence ID" value="NZ_VVZB01000019.1"/>
</dbReference>
<comment type="caution">
    <text evidence="1">The sequence shown here is derived from an EMBL/GenBank/DDBJ whole genome shotgun (WGS) entry which is preliminary data.</text>
</comment>
<sequence length="320" mass="36244">MPEQPTSTDDYKAGEIAKDMVVTNINNRQYTFMGVELGLCNGNSLEYKERKVKVRFKQTGTGQQSDEFEITQTRYYTEMLGNCTYYQFGRKDPMLPLFYDDEAYNLDKDQYGPLQYKFTFVDESVTGTGKVAINLGIQHPYHFHYVRSAYDDWCSTPYHNLWNATQTTAGATDKVVKTIYDPSPVGYCVPPANAFTGVTHNGNGVSEAPAYSYGKINSPYKQYYNEFTNNAGWIFYCSKMNGLLNWDNSGGTIFYGCHGYRYAGSGHGGHGGLNGNYWSANPNNAKTSYYLHFTQTQVAPKYTQECRAYGYSVRPVRETP</sequence>
<dbReference type="Proteomes" id="UP000347681">
    <property type="component" value="Unassembled WGS sequence"/>
</dbReference>
<accession>A0A5M5ZP75</accession>
<reference evidence="1 2" key="1">
    <citation type="journal article" date="2019" name="Nat. Med.">
        <title>A library of human gut bacterial isolates paired with longitudinal multiomics data enables mechanistic microbiome research.</title>
        <authorList>
            <person name="Poyet M."/>
            <person name="Groussin M."/>
            <person name="Gibbons S.M."/>
            <person name="Avila-Pacheco J."/>
            <person name="Jiang X."/>
            <person name="Kearney S.M."/>
            <person name="Perrotta A.R."/>
            <person name="Berdy B."/>
            <person name="Zhao S."/>
            <person name="Lieberman T.D."/>
            <person name="Swanson P.K."/>
            <person name="Smith M."/>
            <person name="Roesemann S."/>
            <person name="Alexander J.E."/>
            <person name="Rich S.A."/>
            <person name="Livny J."/>
            <person name="Vlamakis H."/>
            <person name="Clish C."/>
            <person name="Bullock K."/>
            <person name="Deik A."/>
            <person name="Scott J."/>
            <person name="Pierce K.A."/>
            <person name="Xavier R.J."/>
            <person name="Alm E.J."/>
        </authorList>
    </citation>
    <scope>NUCLEOTIDE SEQUENCE [LARGE SCALE GENOMIC DNA]</scope>
    <source>
        <strain evidence="1 2">BIOML-A5</strain>
    </source>
</reference>
<evidence type="ECO:0000313" key="1">
    <source>
        <dbReference type="EMBL" id="KAA5379579.1"/>
    </source>
</evidence>
<organism evidence="1 2">
    <name type="scientific">Phocaeicola dorei</name>
    <dbReference type="NCBI Taxonomy" id="357276"/>
    <lineage>
        <taxon>Bacteria</taxon>
        <taxon>Pseudomonadati</taxon>
        <taxon>Bacteroidota</taxon>
        <taxon>Bacteroidia</taxon>
        <taxon>Bacteroidales</taxon>
        <taxon>Bacteroidaceae</taxon>
        <taxon>Phocaeicola</taxon>
    </lineage>
</organism>
<gene>
    <name evidence="1" type="ORF">F2Y61_20530</name>
</gene>
<evidence type="ECO:0000313" key="2">
    <source>
        <dbReference type="Proteomes" id="UP000347681"/>
    </source>
</evidence>